<keyword evidence="6" id="KW-1185">Reference proteome</keyword>
<dbReference type="Gene3D" id="1.25.10.10">
    <property type="entry name" value="Leucine-rich Repeat Variant"/>
    <property type="match status" value="2"/>
</dbReference>
<name>A0A5C3M9P1_9AGAR</name>
<dbReference type="PANTHER" id="PTHR12658">
    <property type="entry name" value="BETA-TUBULIN COFACTOR D"/>
    <property type="match status" value="1"/>
</dbReference>
<dbReference type="OrthoDB" id="1735853at2759"/>
<evidence type="ECO:0000313" key="5">
    <source>
        <dbReference type="EMBL" id="TFK40548.1"/>
    </source>
</evidence>
<dbReference type="STRING" id="68775.A0A5C3M9P1"/>
<dbReference type="Pfam" id="PF23579">
    <property type="entry name" value="ARM_TBCD"/>
    <property type="match status" value="1"/>
</dbReference>
<dbReference type="InterPro" id="IPR016024">
    <property type="entry name" value="ARM-type_fold"/>
</dbReference>
<gene>
    <name evidence="5" type="ORF">BDQ12DRAFT_627046</name>
</gene>
<evidence type="ECO:0000256" key="2">
    <source>
        <dbReference type="PROSITE-ProRule" id="PRU00103"/>
    </source>
</evidence>
<evidence type="ECO:0000259" key="4">
    <source>
        <dbReference type="Pfam" id="PF25767"/>
    </source>
</evidence>
<dbReference type="Proteomes" id="UP000308652">
    <property type="component" value="Unassembled WGS sequence"/>
</dbReference>
<protein>
    <submittedName>
        <fullName evidence="5">TBCD protein</fullName>
    </submittedName>
</protein>
<sequence>MADDVPEGKLFATFERHGEFLNAQQLLLSLDLYEEPSLDADKKEFFLSQRLFVILAEYQEQSYLLDPFLEQLIAPVVELLKFYAKKSIQNPDEKGSSARVERVASLLYNYIKCRGYKTIIRFFPHEIADLSIALDFMLLPNGLAQDGSQWALRYVVLLWLSLICMLPFDLVQFDEADQKGRTASLIESVAKSQLGKAGLERVGAALLLSRLFMRKDTGSGFNGFLTWSLDSVKDTDPITSIGILQVLCEIVKSGPQEQIQTEVSQLLAVAHMIDQSPTLNSNTVVRKFKTKLVSRVALRILPNRQSASRRTGRTLTGDYIAGAAIEDDFDVPEEVESVLEQLFTTLQDKDTIVRWSAAKGVASIAERLPTDFANQVFETVMSLFAIHSIAAASLYDLPAIAESTWHGAALACAEMARRNLVSTESLPVLIEWLSKALYFDLRKGAHSIGSNVRDAASYVLWALARTQNPLALIPHADTLARKLVAVALYDREIHIRRAASAAFQEHVGRTGLFPHGIDVLGKTDFYAVSIRKNAFLVAAPQVAEHAEYQQFLLDHVVDVVLRHWDIAMRELGSQSLRHICLLDPDSLVPKATFKIERLLQSLDSTDVHGGLLGLNEIAMGFLEITINHDLLEDRLRNIFKYINVVSEDVLMKPRNELVTAATCRLIASTITLTEIRLEQQSTVSNWRTIVDFSLKHRSKSVQEAGADAIAAVSKLVDCSSVISRLIQELQTGSPVNQESLARLLGVIDYNSHPASLKQAINWLLESVKPSARPNIEARRLSFVSIPRILSTILPQLNSFLTSVEVNALFNALVEGLNDYTLDERGDVGSWVRLVCVQGLSSFSSIMITNANSIGDFCEYFPANKYHIAIAGILKQGVERLDNVRQEAGVCFMHLLDLPDPEVSQGHLWRLPGQPILREIFPKEEEPPQWNDGTWLFPRAVRLLEIPEYRTAVITGLLLSLNSKTDSTQRPLATSLVKYVRQLPTTADRSNAYTVVTFVDNMIYHAKSRITSNAVVIPVFQAFNVLFEGDALRQLEDEPSGMKSLGELLSISSRGVARLKNVQRIHEAMKIVINLLSFGGLFKACIPQISNFLAHPFPRIRADTAEYLYLVLQGVDIGIETDDIESVLLETEWSSIDDETAKQASQQVTQLFISSS</sequence>
<dbReference type="EMBL" id="ML213596">
    <property type="protein sequence ID" value="TFK40548.1"/>
    <property type="molecule type" value="Genomic_DNA"/>
</dbReference>
<dbReference type="PANTHER" id="PTHR12658:SF0">
    <property type="entry name" value="TUBULIN-SPECIFIC CHAPERONE D"/>
    <property type="match status" value="1"/>
</dbReference>
<feature type="repeat" description="HEAT" evidence="2">
    <location>
        <begin position="338"/>
        <end position="375"/>
    </location>
</feature>
<evidence type="ECO:0000313" key="6">
    <source>
        <dbReference type="Proteomes" id="UP000308652"/>
    </source>
</evidence>
<accession>A0A5C3M9P1</accession>
<evidence type="ECO:0000259" key="3">
    <source>
        <dbReference type="Pfam" id="PF12612"/>
    </source>
</evidence>
<dbReference type="AlphaFoldDB" id="A0A5C3M9P1"/>
<dbReference type="InterPro" id="IPR033162">
    <property type="entry name" value="TBCD"/>
</dbReference>
<dbReference type="SUPFAM" id="SSF48371">
    <property type="entry name" value="ARM repeat"/>
    <property type="match status" value="1"/>
</dbReference>
<dbReference type="InterPro" id="IPR021133">
    <property type="entry name" value="HEAT_type_2"/>
</dbReference>
<dbReference type="InterPro" id="IPR058033">
    <property type="entry name" value="ARM_TBCD_2nd"/>
</dbReference>
<dbReference type="Pfam" id="PF25767">
    <property type="entry name" value="ARM_TBCD_2nd"/>
    <property type="match status" value="1"/>
</dbReference>
<dbReference type="GO" id="GO:0000226">
    <property type="term" value="P:microtubule cytoskeleton organization"/>
    <property type="evidence" value="ECO:0007669"/>
    <property type="project" value="TreeGrafter"/>
</dbReference>
<dbReference type="GO" id="GO:0005096">
    <property type="term" value="F:GTPase activator activity"/>
    <property type="evidence" value="ECO:0007669"/>
    <property type="project" value="InterPro"/>
</dbReference>
<dbReference type="GO" id="GO:0048487">
    <property type="term" value="F:beta-tubulin binding"/>
    <property type="evidence" value="ECO:0007669"/>
    <property type="project" value="InterPro"/>
</dbReference>
<keyword evidence="1" id="KW-0143">Chaperone</keyword>
<feature type="domain" description="Tubulin-folding cofactor D ARM repeats" evidence="4">
    <location>
        <begin position="326"/>
        <end position="517"/>
    </location>
</feature>
<dbReference type="GO" id="GO:0007021">
    <property type="term" value="P:tubulin complex assembly"/>
    <property type="evidence" value="ECO:0007669"/>
    <property type="project" value="InterPro"/>
</dbReference>
<evidence type="ECO:0000256" key="1">
    <source>
        <dbReference type="ARBA" id="ARBA00023186"/>
    </source>
</evidence>
<dbReference type="Pfam" id="PF12612">
    <property type="entry name" value="TFCD_C"/>
    <property type="match status" value="1"/>
</dbReference>
<organism evidence="5 6">
    <name type="scientific">Crucibulum laeve</name>
    <dbReference type="NCBI Taxonomy" id="68775"/>
    <lineage>
        <taxon>Eukaryota</taxon>
        <taxon>Fungi</taxon>
        <taxon>Dikarya</taxon>
        <taxon>Basidiomycota</taxon>
        <taxon>Agaricomycotina</taxon>
        <taxon>Agaricomycetes</taxon>
        <taxon>Agaricomycetidae</taxon>
        <taxon>Agaricales</taxon>
        <taxon>Agaricineae</taxon>
        <taxon>Nidulariaceae</taxon>
        <taxon>Crucibulum</taxon>
    </lineage>
</organism>
<feature type="domain" description="Tubulin-folding cofactor D C-terminal" evidence="3">
    <location>
        <begin position="868"/>
        <end position="1063"/>
    </location>
</feature>
<dbReference type="PROSITE" id="PS50077">
    <property type="entry name" value="HEAT_REPEAT"/>
    <property type="match status" value="1"/>
</dbReference>
<dbReference type="InterPro" id="IPR022577">
    <property type="entry name" value="TBCD_C"/>
</dbReference>
<proteinExistence type="predicted"/>
<dbReference type="GO" id="GO:0007023">
    <property type="term" value="P:post-chaperonin tubulin folding pathway"/>
    <property type="evidence" value="ECO:0007669"/>
    <property type="project" value="InterPro"/>
</dbReference>
<dbReference type="InterPro" id="IPR011989">
    <property type="entry name" value="ARM-like"/>
</dbReference>
<reference evidence="5 6" key="1">
    <citation type="journal article" date="2019" name="Nat. Ecol. Evol.">
        <title>Megaphylogeny resolves global patterns of mushroom evolution.</title>
        <authorList>
            <person name="Varga T."/>
            <person name="Krizsan K."/>
            <person name="Foldi C."/>
            <person name="Dima B."/>
            <person name="Sanchez-Garcia M."/>
            <person name="Sanchez-Ramirez S."/>
            <person name="Szollosi G.J."/>
            <person name="Szarkandi J.G."/>
            <person name="Papp V."/>
            <person name="Albert L."/>
            <person name="Andreopoulos W."/>
            <person name="Angelini C."/>
            <person name="Antonin V."/>
            <person name="Barry K.W."/>
            <person name="Bougher N.L."/>
            <person name="Buchanan P."/>
            <person name="Buyck B."/>
            <person name="Bense V."/>
            <person name="Catcheside P."/>
            <person name="Chovatia M."/>
            <person name="Cooper J."/>
            <person name="Damon W."/>
            <person name="Desjardin D."/>
            <person name="Finy P."/>
            <person name="Geml J."/>
            <person name="Haridas S."/>
            <person name="Hughes K."/>
            <person name="Justo A."/>
            <person name="Karasinski D."/>
            <person name="Kautmanova I."/>
            <person name="Kiss B."/>
            <person name="Kocsube S."/>
            <person name="Kotiranta H."/>
            <person name="LaButti K.M."/>
            <person name="Lechner B.E."/>
            <person name="Liimatainen K."/>
            <person name="Lipzen A."/>
            <person name="Lukacs Z."/>
            <person name="Mihaltcheva S."/>
            <person name="Morgado L.N."/>
            <person name="Niskanen T."/>
            <person name="Noordeloos M.E."/>
            <person name="Ohm R.A."/>
            <person name="Ortiz-Santana B."/>
            <person name="Ovrebo C."/>
            <person name="Racz N."/>
            <person name="Riley R."/>
            <person name="Savchenko A."/>
            <person name="Shiryaev A."/>
            <person name="Soop K."/>
            <person name="Spirin V."/>
            <person name="Szebenyi C."/>
            <person name="Tomsovsky M."/>
            <person name="Tulloss R.E."/>
            <person name="Uehling J."/>
            <person name="Grigoriev I.V."/>
            <person name="Vagvolgyi C."/>
            <person name="Papp T."/>
            <person name="Martin F.M."/>
            <person name="Miettinen O."/>
            <person name="Hibbett D.S."/>
            <person name="Nagy L.G."/>
        </authorList>
    </citation>
    <scope>NUCLEOTIDE SEQUENCE [LARGE SCALE GENOMIC DNA]</scope>
    <source>
        <strain evidence="5 6">CBS 166.37</strain>
    </source>
</reference>